<sequence length="252" mass="28268">MTLSEESREFVDHLRLYLLTSGRNEAEVEEITEELEDHLLEAEQEGKSTEHITGKSPEKYMKELAGEMPLDKKQIAGWIQGFILGIVAFLLLGDALEGKLSYSLLELIGYPVIALLYLGAIILSFRYVSSKRPTKKKEFTFYAVISSGFMLLFMGLIFMDQMLSVPAVWTAGPTAEGVILVLSALTLVALAWKWKSFFLVFVALVYYVPPLLMEAAGVQTDTSLMVEAFLPLGLILLYIVIHTFMEKRKPTT</sequence>
<reference evidence="3 4" key="1">
    <citation type="submission" date="2019-11" db="EMBL/GenBank/DDBJ databases">
        <title>Genome sequences of 17 halophilic strains isolated from different environments.</title>
        <authorList>
            <person name="Furrow R.E."/>
        </authorList>
    </citation>
    <scope>NUCLEOTIDE SEQUENCE [LARGE SCALE GENOMIC DNA]</scope>
    <source>
        <strain evidence="3 4">22511_23_Filter</strain>
    </source>
</reference>
<evidence type="ECO:0000313" key="3">
    <source>
        <dbReference type="EMBL" id="MYL20601.1"/>
    </source>
</evidence>
<dbReference type="Pfam" id="PF08006">
    <property type="entry name" value="HAAS_TM"/>
    <property type="match status" value="1"/>
</dbReference>
<feature type="domain" description="HAAS transmembrane region" evidence="2">
    <location>
        <begin position="89"/>
        <end position="199"/>
    </location>
</feature>
<feature type="transmembrane region" description="Helical" evidence="1">
    <location>
        <begin position="75"/>
        <end position="96"/>
    </location>
</feature>
<gene>
    <name evidence="3" type="ORF">GLW04_11910</name>
</gene>
<dbReference type="Proteomes" id="UP000460949">
    <property type="component" value="Unassembled WGS sequence"/>
</dbReference>
<dbReference type="InterPro" id="IPR012963">
    <property type="entry name" value="HAAS_TM"/>
</dbReference>
<protein>
    <recommendedName>
        <fullName evidence="2">HAAS transmembrane region domain-containing protein</fullName>
    </recommendedName>
</protein>
<keyword evidence="1" id="KW-0472">Membrane</keyword>
<accession>A0A845DSJ7</accession>
<dbReference type="PANTHER" id="PTHR41307">
    <property type="entry name" value="MEMBRANE PROTEIN-RELATED"/>
    <property type="match status" value="1"/>
</dbReference>
<proteinExistence type="predicted"/>
<feature type="transmembrane region" description="Helical" evidence="1">
    <location>
        <begin position="108"/>
        <end position="127"/>
    </location>
</feature>
<feature type="transmembrane region" description="Helical" evidence="1">
    <location>
        <begin position="228"/>
        <end position="245"/>
    </location>
</feature>
<keyword evidence="1" id="KW-1133">Transmembrane helix</keyword>
<feature type="transmembrane region" description="Helical" evidence="1">
    <location>
        <begin position="139"/>
        <end position="159"/>
    </location>
</feature>
<evidence type="ECO:0000313" key="4">
    <source>
        <dbReference type="Proteomes" id="UP000460949"/>
    </source>
</evidence>
<dbReference type="Gene3D" id="1.10.1900.10">
    <property type="entry name" value="c-terminal domain of poly(a) binding protein"/>
    <property type="match status" value="1"/>
</dbReference>
<dbReference type="SUPFAM" id="SSF158560">
    <property type="entry name" value="BH3980-like"/>
    <property type="match status" value="1"/>
</dbReference>
<dbReference type="RefSeq" id="WP_160837439.1">
    <property type="nucleotide sequence ID" value="NZ_WMET01000002.1"/>
</dbReference>
<dbReference type="AlphaFoldDB" id="A0A845DSJ7"/>
<evidence type="ECO:0000256" key="1">
    <source>
        <dbReference type="SAM" id="Phobius"/>
    </source>
</evidence>
<organism evidence="3 4">
    <name type="scientific">Halobacillus litoralis</name>
    <dbReference type="NCBI Taxonomy" id="45668"/>
    <lineage>
        <taxon>Bacteria</taxon>
        <taxon>Bacillati</taxon>
        <taxon>Bacillota</taxon>
        <taxon>Bacilli</taxon>
        <taxon>Bacillales</taxon>
        <taxon>Bacillaceae</taxon>
        <taxon>Halobacillus</taxon>
    </lineage>
</organism>
<feature type="transmembrane region" description="Helical" evidence="1">
    <location>
        <begin position="171"/>
        <end position="190"/>
    </location>
</feature>
<dbReference type="EMBL" id="WMET01000002">
    <property type="protein sequence ID" value="MYL20601.1"/>
    <property type="molecule type" value="Genomic_DNA"/>
</dbReference>
<name>A0A845DSJ7_9BACI</name>
<keyword evidence="1" id="KW-0812">Transmembrane</keyword>
<evidence type="ECO:0000259" key="2">
    <source>
        <dbReference type="Pfam" id="PF08006"/>
    </source>
</evidence>
<dbReference type="PANTHER" id="PTHR41307:SF1">
    <property type="entry name" value="MEMBRANE PROTEIN"/>
    <property type="match status" value="1"/>
</dbReference>
<feature type="transmembrane region" description="Helical" evidence="1">
    <location>
        <begin position="197"/>
        <end position="216"/>
    </location>
</feature>
<comment type="caution">
    <text evidence="3">The sequence shown here is derived from an EMBL/GenBank/DDBJ whole genome shotgun (WGS) entry which is preliminary data.</text>
</comment>